<dbReference type="InterPro" id="IPR027005">
    <property type="entry name" value="PMT-like"/>
</dbReference>
<keyword evidence="15" id="KW-1185">Reference proteome</keyword>
<accession>A0A4Q5MXK7</accession>
<evidence type="ECO:0000313" key="15">
    <source>
        <dbReference type="Proteomes" id="UP000293764"/>
    </source>
</evidence>
<dbReference type="AlphaFoldDB" id="A0A4Q5MXK7"/>
<evidence type="ECO:0000256" key="8">
    <source>
        <dbReference type="ARBA" id="ARBA00023136"/>
    </source>
</evidence>
<dbReference type="PANTHER" id="PTHR10050">
    <property type="entry name" value="DOLICHYL-PHOSPHATE-MANNOSE--PROTEIN MANNOSYLTRANSFERASE"/>
    <property type="match status" value="1"/>
</dbReference>
<feature type="transmembrane region" description="Helical" evidence="10">
    <location>
        <begin position="242"/>
        <end position="260"/>
    </location>
</feature>
<name>A0A4Q5MXK7_9MICO</name>
<evidence type="ECO:0000256" key="3">
    <source>
        <dbReference type="ARBA" id="ARBA00007222"/>
    </source>
</evidence>
<evidence type="ECO:0000256" key="5">
    <source>
        <dbReference type="ARBA" id="ARBA00022679"/>
    </source>
</evidence>
<keyword evidence="8 10" id="KW-0472">Membrane</keyword>
<evidence type="ECO:0000256" key="9">
    <source>
        <dbReference type="ARBA" id="ARBA00093617"/>
    </source>
</evidence>
<keyword evidence="7 10" id="KW-1133">Transmembrane helix</keyword>
<feature type="transmembrane region" description="Helical" evidence="10">
    <location>
        <begin position="190"/>
        <end position="207"/>
    </location>
</feature>
<evidence type="ECO:0000256" key="2">
    <source>
        <dbReference type="ARBA" id="ARBA00004922"/>
    </source>
</evidence>
<reference evidence="14 15" key="1">
    <citation type="submission" date="2019-01" db="EMBL/GenBank/DDBJ databases">
        <title>Novel species of Cellulomonas.</title>
        <authorList>
            <person name="Liu Q."/>
            <person name="Xin Y.-H."/>
        </authorList>
    </citation>
    <scope>NUCLEOTIDE SEQUENCE [LARGE SCALE GENOMIC DNA]</scope>
    <source>
        <strain evidence="14 15">HLT2-17</strain>
    </source>
</reference>
<dbReference type="GO" id="GO:0012505">
    <property type="term" value="C:endomembrane system"/>
    <property type="evidence" value="ECO:0007669"/>
    <property type="project" value="UniProtKB-SubCell"/>
</dbReference>
<dbReference type="InterPro" id="IPR032421">
    <property type="entry name" value="PMT_4TMC"/>
</dbReference>
<comment type="function">
    <text evidence="10">Protein O-mannosyltransferase that catalyzes the transfer of a single mannose residue from a polyprenol phospho-mannosyl lipidic donor to the hydroxyl group of selected serine and threonine residues in acceptor proteins.</text>
</comment>
<evidence type="ECO:0000259" key="12">
    <source>
        <dbReference type="Pfam" id="PF02366"/>
    </source>
</evidence>
<evidence type="ECO:0000256" key="4">
    <source>
        <dbReference type="ARBA" id="ARBA00022676"/>
    </source>
</evidence>
<evidence type="ECO:0000256" key="7">
    <source>
        <dbReference type="ARBA" id="ARBA00022989"/>
    </source>
</evidence>
<keyword evidence="4 10" id="KW-0328">Glycosyltransferase</keyword>
<dbReference type="OrthoDB" id="9776737at2"/>
<evidence type="ECO:0000256" key="11">
    <source>
        <dbReference type="SAM" id="MobiDB-lite"/>
    </source>
</evidence>
<keyword evidence="10" id="KW-1003">Cell membrane</keyword>
<protein>
    <recommendedName>
        <fullName evidence="9 10">Polyprenol-phosphate-mannose--protein mannosyltransferase</fullName>
        <ecNumber evidence="10">2.4.1.-</ecNumber>
    </recommendedName>
</protein>
<feature type="transmembrane region" description="Helical" evidence="10">
    <location>
        <begin position="214"/>
        <end position="230"/>
    </location>
</feature>
<dbReference type="UniPathway" id="UPA00378"/>
<organism evidence="14 15">
    <name type="scientific">Pengzhenrongella frigida</name>
    <dbReference type="NCBI Taxonomy" id="1259133"/>
    <lineage>
        <taxon>Bacteria</taxon>
        <taxon>Bacillati</taxon>
        <taxon>Actinomycetota</taxon>
        <taxon>Actinomycetes</taxon>
        <taxon>Micrococcales</taxon>
        <taxon>Pengzhenrongella</taxon>
    </lineage>
</organism>
<evidence type="ECO:0000256" key="1">
    <source>
        <dbReference type="ARBA" id="ARBA00004127"/>
    </source>
</evidence>
<evidence type="ECO:0000313" key="14">
    <source>
        <dbReference type="EMBL" id="RYV50379.1"/>
    </source>
</evidence>
<dbReference type="GO" id="GO:0004169">
    <property type="term" value="F:dolichyl-phosphate-mannose-protein mannosyltransferase activity"/>
    <property type="evidence" value="ECO:0007669"/>
    <property type="project" value="UniProtKB-UniRule"/>
</dbReference>
<proteinExistence type="inferred from homology"/>
<feature type="transmembrane region" description="Helical" evidence="10">
    <location>
        <begin position="352"/>
        <end position="372"/>
    </location>
</feature>
<gene>
    <name evidence="14" type="ORF">EUA98_13895</name>
</gene>
<comment type="subcellular location">
    <subcellularLocation>
        <location evidence="10">Cell membrane</location>
    </subcellularLocation>
    <subcellularLocation>
        <location evidence="1">Endomembrane system</location>
        <topology evidence="1">Multi-pass membrane protein</topology>
    </subcellularLocation>
</comment>
<dbReference type="GO" id="GO:0005886">
    <property type="term" value="C:plasma membrane"/>
    <property type="evidence" value="ECO:0007669"/>
    <property type="project" value="UniProtKB-SubCell"/>
</dbReference>
<comment type="similarity">
    <text evidence="3 10">Belongs to the glycosyltransferase 39 family.</text>
</comment>
<sequence length="590" mass="64911">MRTAGEAHAPGSPTYDDGVTISPGAGGETGRSPHGRHLAVHPVQHPDGETSTEPAELTELPEPPEPPEPTETRLLRRLLGDATLRLGTTRTDRLWGWLGPALVTVLAALARFPNLGRPHKLVFDETYYVKQAYTLLRVGYEARWGTDPNPAFEAGDVDTYLSRADYVVHPPVGKWMIALGMEVTGPTSSVGWRLSAAVVGTLSVFMLARIARRLFASTLLGTIAGGLLAVDGEAIVHSRTGLLDAFVMFFALAAFGALLIDREQARRRLAHLVAGRLDSGGALTGWGPGLSIRWWQVVAGVLLGLAIGTKWSGLYFLAVFGLLTVAWDVSARRAVGVRQWLPAGILRDGVPAALTLVPLAAVTYLASWFSWFRSPGAYLRDWAATHPGEGVAWLPESLRSLWKYHGDMWEFHNNLATAHSYAAHPLGWPVQWRPTSFFYETPVPANAACGSDRCSQAITALGNPILWWGATVAIVAVVWWLVRTRDWRAGAALSGIVAGWLPWFAYAHRTIFTFYSIAFLPWMVLTLTYAIGKVLGNASDAPARRRRGVRWVAGYLTLVLVVSAFFYPVWTAQVVPYWFWRLHMWFSTWV</sequence>
<feature type="transmembrane region" description="Helical" evidence="10">
    <location>
        <begin position="94"/>
        <end position="112"/>
    </location>
</feature>
<feature type="region of interest" description="Disordered" evidence="11">
    <location>
        <begin position="1"/>
        <end position="71"/>
    </location>
</feature>
<keyword evidence="5 10" id="KW-0808">Transferase</keyword>
<evidence type="ECO:0000256" key="6">
    <source>
        <dbReference type="ARBA" id="ARBA00022692"/>
    </source>
</evidence>
<dbReference type="EMBL" id="SDWW01000035">
    <property type="protein sequence ID" value="RYV50379.1"/>
    <property type="molecule type" value="Genomic_DNA"/>
</dbReference>
<feature type="domain" description="ArnT-like N-terminal" evidence="12">
    <location>
        <begin position="102"/>
        <end position="259"/>
    </location>
</feature>
<dbReference type="EC" id="2.4.1.-" evidence="10"/>
<keyword evidence="6 10" id="KW-0812">Transmembrane</keyword>
<dbReference type="Pfam" id="PF02366">
    <property type="entry name" value="PMT"/>
    <property type="match status" value="1"/>
</dbReference>
<feature type="domain" description="Protein O-mannosyl-transferase C-terminal four TM" evidence="13">
    <location>
        <begin position="398"/>
        <end position="525"/>
    </location>
</feature>
<feature type="transmembrane region" description="Helical" evidence="10">
    <location>
        <begin position="465"/>
        <end position="482"/>
    </location>
</feature>
<dbReference type="PANTHER" id="PTHR10050:SF46">
    <property type="entry name" value="PROTEIN O-MANNOSYL-TRANSFERASE 2"/>
    <property type="match status" value="1"/>
</dbReference>
<comment type="pathway">
    <text evidence="2 10">Protein modification; protein glycosylation.</text>
</comment>
<feature type="transmembrane region" description="Helical" evidence="10">
    <location>
        <begin position="512"/>
        <end position="531"/>
    </location>
</feature>
<evidence type="ECO:0000256" key="10">
    <source>
        <dbReference type="RuleBase" id="RU367007"/>
    </source>
</evidence>
<evidence type="ECO:0000259" key="13">
    <source>
        <dbReference type="Pfam" id="PF16192"/>
    </source>
</evidence>
<comment type="caution">
    <text evidence="14">The sequence shown here is derived from an EMBL/GenBank/DDBJ whole genome shotgun (WGS) entry which is preliminary data.</text>
</comment>
<dbReference type="Proteomes" id="UP000293764">
    <property type="component" value="Unassembled WGS sequence"/>
</dbReference>
<dbReference type="InterPro" id="IPR003342">
    <property type="entry name" value="ArnT-like_N"/>
</dbReference>
<dbReference type="Pfam" id="PF16192">
    <property type="entry name" value="PMT_4TMC"/>
    <property type="match status" value="1"/>
</dbReference>
<feature type="transmembrane region" description="Helical" evidence="10">
    <location>
        <begin position="552"/>
        <end position="580"/>
    </location>
</feature>